<name>A0ABV7YJE2_9ACTN</name>
<dbReference type="GO" id="GO:0032259">
    <property type="term" value="P:methylation"/>
    <property type="evidence" value="ECO:0007669"/>
    <property type="project" value="UniProtKB-KW"/>
</dbReference>
<evidence type="ECO:0000313" key="5">
    <source>
        <dbReference type="EMBL" id="MFC3763830.1"/>
    </source>
</evidence>
<proteinExistence type="predicted"/>
<dbReference type="EC" id="2.1.1.-" evidence="5"/>
<evidence type="ECO:0000259" key="4">
    <source>
        <dbReference type="Pfam" id="PF13649"/>
    </source>
</evidence>
<dbReference type="EMBL" id="JBHRZH010000021">
    <property type="protein sequence ID" value="MFC3763830.1"/>
    <property type="molecule type" value="Genomic_DNA"/>
</dbReference>
<dbReference type="SUPFAM" id="SSF53335">
    <property type="entry name" value="S-adenosyl-L-methionine-dependent methyltransferases"/>
    <property type="match status" value="1"/>
</dbReference>
<keyword evidence="3" id="KW-0949">S-adenosyl-L-methionine</keyword>
<dbReference type="RefSeq" id="WP_205120972.1">
    <property type="nucleotide sequence ID" value="NZ_JAFBCM010000001.1"/>
</dbReference>
<accession>A0ABV7YJE2</accession>
<gene>
    <name evidence="5" type="ORF">ACFOUW_23530</name>
</gene>
<dbReference type="InterPro" id="IPR029063">
    <property type="entry name" value="SAM-dependent_MTases_sf"/>
</dbReference>
<keyword evidence="6" id="KW-1185">Reference proteome</keyword>
<evidence type="ECO:0000256" key="1">
    <source>
        <dbReference type="ARBA" id="ARBA00022603"/>
    </source>
</evidence>
<feature type="domain" description="Methyltransferase" evidence="4">
    <location>
        <begin position="40"/>
        <end position="132"/>
    </location>
</feature>
<dbReference type="GO" id="GO:0008168">
    <property type="term" value="F:methyltransferase activity"/>
    <property type="evidence" value="ECO:0007669"/>
    <property type="project" value="UniProtKB-KW"/>
</dbReference>
<evidence type="ECO:0000256" key="3">
    <source>
        <dbReference type="ARBA" id="ARBA00022691"/>
    </source>
</evidence>
<keyword evidence="2 5" id="KW-0808">Transferase</keyword>
<dbReference type="Pfam" id="PF13649">
    <property type="entry name" value="Methyltransf_25"/>
    <property type="match status" value="1"/>
</dbReference>
<keyword evidence="1 5" id="KW-0489">Methyltransferase</keyword>
<protein>
    <submittedName>
        <fullName evidence="5">Class I SAM-dependent methyltransferase</fullName>
        <ecNumber evidence="5">2.1.1.-</ecNumber>
    </submittedName>
</protein>
<comment type="caution">
    <text evidence="5">The sequence shown here is derived from an EMBL/GenBank/DDBJ whole genome shotgun (WGS) entry which is preliminary data.</text>
</comment>
<evidence type="ECO:0000313" key="6">
    <source>
        <dbReference type="Proteomes" id="UP001595699"/>
    </source>
</evidence>
<dbReference type="PANTHER" id="PTHR43464:SF19">
    <property type="entry name" value="UBIQUINONE BIOSYNTHESIS O-METHYLTRANSFERASE, MITOCHONDRIAL"/>
    <property type="match status" value="1"/>
</dbReference>
<dbReference type="PANTHER" id="PTHR43464">
    <property type="entry name" value="METHYLTRANSFERASE"/>
    <property type="match status" value="1"/>
</dbReference>
<dbReference type="InterPro" id="IPR041698">
    <property type="entry name" value="Methyltransf_25"/>
</dbReference>
<reference evidence="6" key="1">
    <citation type="journal article" date="2019" name="Int. J. Syst. Evol. Microbiol.">
        <title>The Global Catalogue of Microorganisms (GCM) 10K type strain sequencing project: providing services to taxonomists for standard genome sequencing and annotation.</title>
        <authorList>
            <consortium name="The Broad Institute Genomics Platform"/>
            <consortium name="The Broad Institute Genome Sequencing Center for Infectious Disease"/>
            <person name="Wu L."/>
            <person name="Ma J."/>
        </authorList>
    </citation>
    <scope>NUCLEOTIDE SEQUENCE [LARGE SCALE GENOMIC DNA]</scope>
    <source>
        <strain evidence="6">CGMCC 4.7241</strain>
    </source>
</reference>
<evidence type="ECO:0000256" key="2">
    <source>
        <dbReference type="ARBA" id="ARBA00022679"/>
    </source>
</evidence>
<dbReference type="Proteomes" id="UP001595699">
    <property type="component" value="Unassembled WGS sequence"/>
</dbReference>
<organism evidence="5 6">
    <name type="scientific">Tenggerimyces flavus</name>
    <dbReference type="NCBI Taxonomy" id="1708749"/>
    <lineage>
        <taxon>Bacteria</taxon>
        <taxon>Bacillati</taxon>
        <taxon>Actinomycetota</taxon>
        <taxon>Actinomycetes</taxon>
        <taxon>Propionibacteriales</taxon>
        <taxon>Nocardioidaceae</taxon>
        <taxon>Tenggerimyces</taxon>
    </lineage>
</organism>
<dbReference type="Gene3D" id="3.40.50.150">
    <property type="entry name" value="Vaccinia Virus protein VP39"/>
    <property type="match status" value="1"/>
</dbReference>
<sequence length="204" mass="22794">MTDDEQYWNGRYAEQHQLWSGNPNEILVREATSLEPGRALDLGCGEGADAIWLARQGWQVIATDISTVALERAAKHAVDAGVVVDWQHHDLTVSFPDGEFDLVSVQFLHSPQEFFPREQILRTAAAAVAPSGLLLIVGHAGPPPWEPENKQVLPTPEEVHASLDLRDDEWETLLSGEQERTQRNPHGEHVHRTDNALLVRRVRG</sequence>
<dbReference type="CDD" id="cd02440">
    <property type="entry name" value="AdoMet_MTases"/>
    <property type="match status" value="1"/>
</dbReference>